<keyword evidence="8" id="KW-0961">Cell wall biogenesis/degradation</keyword>
<feature type="transmembrane region" description="Helical" evidence="9">
    <location>
        <begin position="81"/>
        <end position="102"/>
    </location>
</feature>
<keyword evidence="4 8" id="KW-0133">Cell shape</keyword>
<dbReference type="Proteomes" id="UP001238805">
    <property type="component" value="Chromosome"/>
</dbReference>
<dbReference type="InterPro" id="IPR004268">
    <property type="entry name" value="MurJ"/>
</dbReference>
<feature type="transmembrane region" description="Helical" evidence="9">
    <location>
        <begin position="177"/>
        <end position="194"/>
    </location>
</feature>
<name>A0ABY8VI59_9CORY</name>
<dbReference type="PIRSF" id="PIRSF002869">
    <property type="entry name" value="MviN"/>
    <property type="match status" value="1"/>
</dbReference>
<evidence type="ECO:0000256" key="5">
    <source>
        <dbReference type="ARBA" id="ARBA00022984"/>
    </source>
</evidence>
<accession>A0ABY8VI59</accession>
<dbReference type="CDD" id="cd13123">
    <property type="entry name" value="MATE_MurJ_like"/>
    <property type="match status" value="1"/>
</dbReference>
<comment type="function">
    <text evidence="8">Involved in peptidoglycan biosynthesis. Transports lipid-linked peptidoglycan precursors from the inner to the outer leaflet of the cytoplasmic membrane.</text>
</comment>
<feature type="transmembrane region" description="Helical" evidence="9">
    <location>
        <begin position="302"/>
        <end position="331"/>
    </location>
</feature>
<evidence type="ECO:0000256" key="9">
    <source>
        <dbReference type="SAM" id="Phobius"/>
    </source>
</evidence>
<evidence type="ECO:0000256" key="1">
    <source>
        <dbReference type="ARBA" id="ARBA00004651"/>
    </source>
</evidence>
<dbReference type="PANTHER" id="PTHR47019">
    <property type="entry name" value="LIPID II FLIPPASE MURJ"/>
    <property type="match status" value="1"/>
</dbReference>
<gene>
    <name evidence="10" type="primary">murJ</name>
    <name evidence="10" type="ORF">QP029_08675</name>
</gene>
<reference evidence="10 11" key="1">
    <citation type="submission" date="2023-05" db="EMBL/GenBank/DDBJ databases">
        <title>Corynebacterium suedekumii sp. nov. and Corynebacterium breve sp. nov. isolated from raw cow's milk.</title>
        <authorList>
            <person name="Baer M.K."/>
            <person name="Mehl L."/>
            <person name="Hellmuth R."/>
            <person name="Marke G."/>
            <person name="Lipski A."/>
        </authorList>
    </citation>
    <scope>NUCLEOTIDE SEQUENCE [LARGE SCALE GENOMIC DNA]</scope>
    <source>
        <strain evidence="10 11">LM112</strain>
    </source>
</reference>
<feature type="transmembrane region" description="Helical" evidence="9">
    <location>
        <begin position="461"/>
        <end position="482"/>
    </location>
</feature>
<dbReference type="RefSeq" id="WP_284873940.1">
    <property type="nucleotide sequence ID" value="NZ_CP126970.1"/>
</dbReference>
<keyword evidence="3 9" id="KW-0812">Transmembrane</keyword>
<comment type="similarity">
    <text evidence="8">Belongs to the MurJ/MviN family.</text>
</comment>
<evidence type="ECO:0000256" key="8">
    <source>
        <dbReference type="PIRNR" id="PIRNR002869"/>
    </source>
</evidence>
<evidence type="ECO:0000256" key="3">
    <source>
        <dbReference type="ARBA" id="ARBA00022692"/>
    </source>
</evidence>
<evidence type="ECO:0000256" key="7">
    <source>
        <dbReference type="ARBA" id="ARBA00023136"/>
    </source>
</evidence>
<evidence type="ECO:0000313" key="11">
    <source>
        <dbReference type="Proteomes" id="UP001238805"/>
    </source>
</evidence>
<evidence type="ECO:0000256" key="4">
    <source>
        <dbReference type="ARBA" id="ARBA00022960"/>
    </source>
</evidence>
<dbReference type="Pfam" id="PF03023">
    <property type="entry name" value="MurJ"/>
    <property type="match status" value="1"/>
</dbReference>
<evidence type="ECO:0000256" key="2">
    <source>
        <dbReference type="ARBA" id="ARBA00022475"/>
    </source>
</evidence>
<keyword evidence="7 8" id="KW-0472">Membrane</keyword>
<keyword evidence="8" id="KW-0813">Transport</keyword>
<sequence>MLVAALTVGSTVLGFLRDVVIGAVFGAGPSLDAYLVAQGVMNIVLGLISGAMARSLTPVIARQANECSSAGSCAGHRTIDVAVTVTLVVLGVVGLVMAIFTAPVVGLLAPGFGPEQTELTVLLTRVVLIATVLVSGTNLLAGVAHAHGRFGWAGAQGIPFNIIMIISAAVFGPQFGVAALAVGFVVGSLARLLLQFVPLRSLGLKITPSLALRDPGFREITRMLPPLLLSSAITNVNQLVDRGVASTVGDGAITALSYGWHVVNLPETVIVASLLVPLYPAIGAAGDDRIELRRLIRRGLQAILTALAPIAAVLVVVAQPIVATLFGYGAFDGDAVDATATALRWYGAGLVALGVSTLFVRASHAVGDTVRPVITAVIAMAVNVLGNLWLGPLWGIRGIALATTASLVVAAVLNGWFLIRHHDAFDFPDLVKVSGRVLLGITAAIGVGSAINAIVPDWWSPLRGFAVSVPMLLVFLGVLRVIRAPELGLLGELVGRRGTPERG</sequence>
<protein>
    <recommendedName>
        <fullName evidence="8">Lipid II flippase</fullName>
    </recommendedName>
</protein>
<comment type="subcellular location">
    <subcellularLocation>
        <location evidence="1">Cell membrane</location>
        <topology evidence="1">Multi-pass membrane protein</topology>
    </subcellularLocation>
</comment>
<feature type="transmembrane region" description="Helical" evidence="9">
    <location>
        <begin position="396"/>
        <end position="417"/>
    </location>
</feature>
<feature type="transmembrane region" description="Helical" evidence="9">
    <location>
        <begin position="33"/>
        <end position="53"/>
    </location>
</feature>
<keyword evidence="11" id="KW-1185">Reference proteome</keyword>
<feature type="transmembrane region" description="Helical" evidence="9">
    <location>
        <begin position="150"/>
        <end position="171"/>
    </location>
</feature>
<feature type="transmembrane region" description="Helical" evidence="9">
    <location>
        <begin position="122"/>
        <end position="143"/>
    </location>
</feature>
<evidence type="ECO:0000313" key="10">
    <source>
        <dbReference type="EMBL" id="WIM69345.1"/>
    </source>
</evidence>
<keyword evidence="5 8" id="KW-0573">Peptidoglycan synthesis</keyword>
<evidence type="ECO:0000256" key="6">
    <source>
        <dbReference type="ARBA" id="ARBA00022989"/>
    </source>
</evidence>
<dbReference type="NCBIfam" id="TIGR01695">
    <property type="entry name" value="murJ_mviN"/>
    <property type="match status" value="1"/>
</dbReference>
<organism evidence="10 11">
    <name type="scientific">Corynebacterium suedekumii</name>
    <dbReference type="NCBI Taxonomy" id="3049801"/>
    <lineage>
        <taxon>Bacteria</taxon>
        <taxon>Bacillati</taxon>
        <taxon>Actinomycetota</taxon>
        <taxon>Actinomycetes</taxon>
        <taxon>Mycobacteriales</taxon>
        <taxon>Corynebacteriaceae</taxon>
        <taxon>Corynebacterium</taxon>
    </lineage>
</organism>
<dbReference type="EMBL" id="CP126970">
    <property type="protein sequence ID" value="WIM69345.1"/>
    <property type="molecule type" value="Genomic_DNA"/>
</dbReference>
<keyword evidence="6 9" id="KW-1133">Transmembrane helix</keyword>
<keyword evidence="2 8" id="KW-1003">Cell membrane</keyword>
<feature type="transmembrane region" description="Helical" evidence="9">
    <location>
        <begin position="343"/>
        <end position="360"/>
    </location>
</feature>
<feature type="transmembrane region" description="Helical" evidence="9">
    <location>
        <begin position="437"/>
        <end position="455"/>
    </location>
</feature>
<dbReference type="PRINTS" id="PR01806">
    <property type="entry name" value="VIRFACTRMVIN"/>
</dbReference>
<proteinExistence type="inferred from homology"/>
<dbReference type="PANTHER" id="PTHR47019:SF1">
    <property type="entry name" value="LIPID II FLIPPASE MURJ"/>
    <property type="match status" value="1"/>
</dbReference>
<dbReference type="InterPro" id="IPR051050">
    <property type="entry name" value="Lipid_II_flippase_MurJ/MviN"/>
</dbReference>
<feature type="transmembrane region" description="Helical" evidence="9">
    <location>
        <begin position="372"/>
        <end position="390"/>
    </location>
</feature>